<name>A0ABS4MBQ4_9LACO</name>
<comment type="caution">
    <text evidence="1">The sequence shown here is derived from an EMBL/GenBank/DDBJ whole genome shotgun (WGS) entry which is preliminary data.</text>
</comment>
<protein>
    <submittedName>
        <fullName evidence="1">Isoaspartyl peptidase/L-asparaginase-like protein (Ntn-hydrolase superfamily)</fullName>
    </submittedName>
</protein>
<keyword evidence="2" id="KW-1185">Reference proteome</keyword>
<dbReference type="CDD" id="cd04513">
    <property type="entry name" value="Glycosylasparaginase"/>
    <property type="match status" value="1"/>
</dbReference>
<dbReference type="Pfam" id="PF01112">
    <property type="entry name" value="Asparaginase_2"/>
    <property type="match status" value="1"/>
</dbReference>
<proteinExistence type="predicted"/>
<dbReference type="RefSeq" id="WP_209685607.1">
    <property type="nucleotide sequence ID" value="NZ_JAGGLU010000001.1"/>
</dbReference>
<dbReference type="InterPro" id="IPR029055">
    <property type="entry name" value="Ntn_hydrolases_N"/>
</dbReference>
<evidence type="ECO:0000313" key="2">
    <source>
        <dbReference type="Proteomes" id="UP001519292"/>
    </source>
</evidence>
<dbReference type="PANTHER" id="PTHR10188">
    <property type="entry name" value="L-ASPARAGINASE"/>
    <property type="match status" value="1"/>
</dbReference>
<evidence type="ECO:0000313" key="1">
    <source>
        <dbReference type="EMBL" id="MBP2057098.1"/>
    </source>
</evidence>
<reference evidence="1 2" key="1">
    <citation type="submission" date="2021-03" db="EMBL/GenBank/DDBJ databases">
        <title>Genomic Encyclopedia of Type Strains, Phase IV (KMG-IV): sequencing the most valuable type-strain genomes for metagenomic binning, comparative biology and taxonomic classification.</title>
        <authorList>
            <person name="Goeker M."/>
        </authorList>
    </citation>
    <scope>NUCLEOTIDE SEQUENCE [LARGE SCALE GENOMIC DNA]</scope>
    <source>
        <strain evidence="1 2">DSM 101872</strain>
    </source>
</reference>
<dbReference type="EMBL" id="JAGGLU010000001">
    <property type="protein sequence ID" value="MBP2057098.1"/>
    <property type="molecule type" value="Genomic_DNA"/>
</dbReference>
<dbReference type="Proteomes" id="UP001519292">
    <property type="component" value="Unassembled WGS sequence"/>
</dbReference>
<organism evidence="1 2">
    <name type="scientific">Lactobacillus colini</name>
    <dbReference type="NCBI Taxonomy" id="1819254"/>
    <lineage>
        <taxon>Bacteria</taxon>
        <taxon>Bacillati</taxon>
        <taxon>Bacillota</taxon>
        <taxon>Bacilli</taxon>
        <taxon>Lactobacillales</taxon>
        <taxon>Lactobacillaceae</taxon>
        <taxon>Lactobacillus</taxon>
    </lineage>
</organism>
<dbReference type="SUPFAM" id="SSF56235">
    <property type="entry name" value="N-terminal nucleophile aminohydrolases (Ntn hydrolases)"/>
    <property type="match status" value="1"/>
</dbReference>
<dbReference type="PANTHER" id="PTHR10188:SF6">
    <property type="entry name" value="N(4)-(BETA-N-ACETYLGLUCOSAMINYL)-L-ASPARAGINASE"/>
    <property type="match status" value="1"/>
</dbReference>
<accession>A0ABS4MBQ4</accession>
<gene>
    <name evidence="1" type="ORF">J2Z60_000260</name>
</gene>
<dbReference type="InterPro" id="IPR000246">
    <property type="entry name" value="Peptidase_T2"/>
</dbReference>
<sequence>MAFGTIATWRMAAEGLDQAYKMLESNQSAADSVEKLINEVEAYPYYKSVGYGGLPNEEGVVQMDAAFMNGDTLAQGSVAAIENVLHAVSVARSLSNEHFNSFRVGRGATKYAMKHGFKMTNMLTDRAKARWERRLAEIREKDLNPYDGHDTIGAITLDKSGSMAAATSTSGLFMKKDGRIGDSPLSGSGFYVDSEVGGAAATGLGEDIMKGCLSYEIVKLMERGKTPQQACDEAVYPFIEKLKKRYGKAGEISLVAMNNKGEWGVATNVEFTFCVANQNKEPRILMANLGKNSTTKIEPVTQEWLDAYEKRIHAPIN</sequence>
<dbReference type="Gene3D" id="3.60.20.30">
    <property type="entry name" value="(Glycosyl)asparaginase"/>
    <property type="match status" value="1"/>
</dbReference>